<dbReference type="Proteomes" id="UP000001680">
    <property type="component" value="Chromosome 2"/>
</dbReference>
<gene>
    <name evidence="1" type="ordered locus">BamMC406_4305</name>
</gene>
<organism evidence="1 2">
    <name type="scientific">Burkholderia ambifaria (strain MC40-6)</name>
    <dbReference type="NCBI Taxonomy" id="398577"/>
    <lineage>
        <taxon>Bacteria</taxon>
        <taxon>Pseudomonadati</taxon>
        <taxon>Pseudomonadota</taxon>
        <taxon>Betaproteobacteria</taxon>
        <taxon>Burkholderiales</taxon>
        <taxon>Burkholderiaceae</taxon>
        <taxon>Burkholderia</taxon>
        <taxon>Burkholderia cepacia complex</taxon>
    </lineage>
</organism>
<evidence type="ECO:0000313" key="1">
    <source>
        <dbReference type="EMBL" id="ACB66767.1"/>
    </source>
</evidence>
<proteinExistence type="predicted"/>
<protein>
    <submittedName>
        <fullName evidence="1">Uncharacterized protein</fullName>
    </submittedName>
</protein>
<dbReference type="EMBL" id="CP001026">
    <property type="protein sequence ID" value="ACB66767.1"/>
    <property type="molecule type" value="Genomic_DNA"/>
</dbReference>
<sequence length="237" mass="24778">MVVSATPVLAAHSSGVLPQSSASATAASALDKPNACQRAVLSKVNANAQKWDWLNPANPMTGTNAFIDSLNLQVGTVDAAGTPVDFAIVNGPGLRHGVFLQPSSGTCDTLNIRAQIASGQTPAQLSTLLKSPQCRNNYRLAGVAQDPANAGLLSWPGDGPRNNTAWAKPQLSAAELADIKPFSAYTIDVYQNGDTAAPKLHHTVRLRTPSPLPDALRQYAWHDVAQSTRGVVSAPLG</sequence>
<dbReference type="KEGG" id="bac:BamMC406_4305"/>
<dbReference type="HOGENOM" id="CLU_1168914_0_0_4"/>
<name>B1YWQ5_BURA4</name>
<dbReference type="AlphaFoldDB" id="B1YWQ5"/>
<evidence type="ECO:0000313" key="2">
    <source>
        <dbReference type="Proteomes" id="UP000001680"/>
    </source>
</evidence>
<accession>B1YWQ5</accession>
<reference evidence="2" key="1">
    <citation type="submission" date="2008-04" db="EMBL/GenBank/DDBJ databases">
        <title>Complete sequence of chromosome 2 of Burkholderia ambifaria MC40-6.</title>
        <authorList>
            <person name="Copeland A."/>
            <person name="Lucas S."/>
            <person name="Lapidus A."/>
            <person name="Glavina del Rio T."/>
            <person name="Dalin E."/>
            <person name="Tice H."/>
            <person name="Pitluck S."/>
            <person name="Chain P."/>
            <person name="Malfatti S."/>
            <person name="Shin M."/>
            <person name="Vergez L."/>
            <person name="Lang D."/>
            <person name="Schmutz J."/>
            <person name="Larimer F."/>
            <person name="Land M."/>
            <person name="Hauser L."/>
            <person name="Kyrpides N."/>
            <person name="Lykidis A."/>
            <person name="Ramette A."/>
            <person name="Konstantinidis K."/>
            <person name="Tiedje J."/>
            <person name="Richardson P."/>
        </authorList>
    </citation>
    <scope>NUCLEOTIDE SEQUENCE [LARGE SCALE GENOMIC DNA]</scope>
    <source>
        <strain evidence="2">MC40-6</strain>
    </source>
</reference>